<accession>A0A4Y2N953</accession>
<protein>
    <submittedName>
        <fullName evidence="2">Uncharacterized protein</fullName>
    </submittedName>
</protein>
<keyword evidence="3" id="KW-1185">Reference proteome</keyword>
<dbReference type="Proteomes" id="UP000499080">
    <property type="component" value="Unassembled WGS sequence"/>
</dbReference>
<evidence type="ECO:0000256" key="1">
    <source>
        <dbReference type="SAM" id="MobiDB-lite"/>
    </source>
</evidence>
<feature type="region of interest" description="Disordered" evidence="1">
    <location>
        <begin position="1"/>
        <end position="27"/>
    </location>
</feature>
<name>A0A4Y2N953_ARAVE</name>
<organism evidence="2 3">
    <name type="scientific">Araneus ventricosus</name>
    <name type="common">Orbweaver spider</name>
    <name type="synonym">Epeira ventricosa</name>
    <dbReference type="NCBI Taxonomy" id="182803"/>
    <lineage>
        <taxon>Eukaryota</taxon>
        <taxon>Metazoa</taxon>
        <taxon>Ecdysozoa</taxon>
        <taxon>Arthropoda</taxon>
        <taxon>Chelicerata</taxon>
        <taxon>Arachnida</taxon>
        <taxon>Araneae</taxon>
        <taxon>Araneomorphae</taxon>
        <taxon>Entelegynae</taxon>
        <taxon>Araneoidea</taxon>
        <taxon>Araneidae</taxon>
        <taxon>Araneus</taxon>
    </lineage>
</organism>
<comment type="caution">
    <text evidence="2">The sequence shown here is derived from an EMBL/GenBank/DDBJ whole genome shotgun (WGS) entry which is preliminary data.</text>
</comment>
<dbReference type="AlphaFoldDB" id="A0A4Y2N953"/>
<evidence type="ECO:0000313" key="3">
    <source>
        <dbReference type="Proteomes" id="UP000499080"/>
    </source>
</evidence>
<reference evidence="2 3" key="1">
    <citation type="journal article" date="2019" name="Sci. Rep.">
        <title>Orb-weaving spider Araneus ventricosus genome elucidates the spidroin gene catalogue.</title>
        <authorList>
            <person name="Kono N."/>
            <person name="Nakamura H."/>
            <person name="Ohtoshi R."/>
            <person name="Moran D.A.P."/>
            <person name="Shinohara A."/>
            <person name="Yoshida Y."/>
            <person name="Fujiwara M."/>
            <person name="Mori M."/>
            <person name="Tomita M."/>
            <person name="Arakawa K."/>
        </authorList>
    </citation>
    <scope>NUCLEOTIDE SEQUENCE [LARGE SCALE GENOMIC DNA]</scope>
</reference>
<proteinExistence type="predicted"/>
<gene>
    <name evidence="2" type="ORF">AVEN_250714_1</name>
</gene>
<sequence>MIGTAGNSPPERRTHAIHGNPRSFSQQTHGGMLGLRLLPLHLSLTFTGAVKVMAMKWKSLPSPPPLSSADDRFGDDGEKRINKWWLGFWRGKKGEFSSVGETRIYFEEWANAPDRLGFSDLGAPRIIGFDTKELFQRQGHFEMRNILLLVVLLLSFSSGSPECIHFHVFVVKNSLPALADWFKQMLSLHLLYLSNNCAHSSIFI</sequence>
<dbReference type="EMBL" id="BGPR01008575">
    <property type="protein sequence ID" value="GBN34667.1"/>
    <property type="molecule type" value="Genomic_DNA"/>
</dbReference>
<evidence type="ECO:0000313" key="2">
    <source>
        <dbReference type="EMBL" id="GBN34667.1"/>
    </source>
</evidence>